<dbReference type="AlphaFoldDB" id="A0A4R5DSW4"/>
<dbReference type="OrthoDB" id="646623at2"/>
<feature type="domain" description="Response regulatory" evidence="2">
    <location>
        <begin position="2"/>
        <end position="115"/>
    </location>
</feature>
<proteinExistence type="predicted"/>
<protein>
    <submittedName>
        <fullName evidence="4">Response regulator transcription factor</fullName>
    </submittedName>
</protein>
<evidence type="ECO:0000313" key="5">
    <source>
        <dbReference type="Proteomes" id="UP000294850"/>
    </source>
</evidence>
<sequence>MKILIIEDENLAAKRLITLVKQQLPACEIYGNLDTVTSATDWLKNNPEPDLIFLDIQLADGISFEIFEKIKVNSPIIFCTAYDQYAIKAFKLNSIDYLLKPVDPEELERALNKFQSGRKQPSVTLDQIKHLLQPIPKTFKNRFLVKVGERIQTIDKQEIAFFFSEDKVTFLQTRLGKKFIIDYTLDEVEGMLDPEHFFRLNRKYISAISAIKEVFTYSNSRLKIHLENCADNDILISRERMGPFKNWLGQ</sequence>
<dbReference type="Proteomes" id="UP000294850">
    <property type="component" value="Unassembled WGS sequence"/>
</dbReference>
<dbReference type="Pfam" id="PF00072">
    <property type="entry name" value="Response_reg"/>
    <property type="match status" value="1"/>
</dbReference>
<evidence type="ECO:0000259" key="2">
    <source>
        <dbReference type="PROSITE" id="PS50110"/>
    </source>
</evidence>
<reference evidence="4 5" key="1">
    <citation type="submission" date="2019-03" db="EMBL/GenBank/DDBJ databases">
        <title>Dyadobacter AR-3-6 sp. nov., isolated from arctic soil.</title>
        <authorList>
            <person name="Chaudhary D.K."/>
        </authorList>
    </citation>
    <scope>NUCLEOTIDE SEQUENCE [LARGE SCALE GENOMIC DNA]</scope>
    <source>
        <strain evidence="4 5">AR-3-6</strain>
    </source>
</reference>
<dbReference type="PROSITE" id="PS50930">
    <property type="entry name" value="HTH_LYTTR"/>
    <property type="match status" value="1"/>
</dbReference>
<comment type="caution">
    <text evidence="4">The sequence shown here is derived from an EMBL/GenBank/DDBJ whole genome shotgun (WGS) entry which is preliminary data.</text>
</comment>
<evidence type="ECO:0000256" key="1">
    <source>
        <dbReference type="PROSITE-ProRule" id="PRU00169"/>
    </source>
</evidence>
<feature type="modified residue" description="4-aspartylphosphate" evidence="1">
    <location>
        <position position="55"/>
    </location>
</feature>
<dbReference type="PROSITE" id="PS50110">
    <property type="entry name" value="RESPONSE_REGULATORY"/>
    <property type="match status" value="1"/>
</dbReference>
<dbReference type="InterPro" id="IPR007492">
    <property type="entry name" value="LytTR_DNA-bd_dom"/>
</dbReference>
<accession>A0A4R5DSW4</accession>
<dbReference type="FunFam" id="3.40.50.2300:FF:000361">
    <property type="entry name" value="Two-component system response regulator"/>
    <property type="match status" value="1"/>
</dbReference>
<dbReference type="RefSeq" id="WP_131958380.1">
    <property type="nucleotide sequence ID" value="NZ_SMFL01000003.1"/>
</dbReference>
<dbReference type="EMBL" id="SMFL01000003">
    <property type="protein sequence ID" value="TDE16847.1"/>
    <property type="molecule type" value="Genomic_DNA"/>
</dbReference>
<dbReference type="Gene3D" id="3.40.50.2300">
    <property type="match status" value="1"/>
</dbReference>
<evidence type="ECO:0000259" key="3">
    <source>
        <dbReference type="PROSITE" id="PS50930"/>
    </source>
</evidence>
<gene>
    <name evidence="4" type="ORF">E0F88_11560</name>
</gene>
<dbReference type="SMART" id="SM00850">
    <property type="entry name" value="LytTR"/>
    <property type="match status" value="1"/>
</dbReference>
<dbReference type="Pfam" id="PF04397">
    <property type="entry name" value="LytTR"/>
    <property type="match status" value="1"/>
</dbReference>
<dbReference type="GO" id="GO:0003677">
    <property type="term" value="F:DNA binding"/>
    <property type="evidence" value="ECO:0007669"/>
    <property type="project" value="InterPro"/>
</dbReference>
<dbReference type="InterPro" id="IPR001789">
    <property type="entry name" value="Sig_transdc_resp-reg_receiver"/>
</dbReference>
<feature type="domain" description="HTH LytTR-type" evidence="3">
    <location>
        <begin position="143"/>
        <end position="250"/>
    </location>
</feature>
<evidence type="ECO:0000313" key="4">
    <source>
        <dbReference type="EMBL" id="TDE16847.1"/>
    </source>
</evidence>
<keyword evidence="1" id="KW-0597">Phosphoprotein</keyword>
<dbReference type="InterPro" id="IPR046947">
    <property type="entry name" value="LytR-like"/>
</dbReference>
<dbReference type="PANTHER" id="PTHR37299">
    <property type="entry name" value="TRANSCRIPTIONAL REGULATOR-RELATED"/>
    <property type="match status" value="1"/>
</dbReference>
<name>A0A4R5DSW4_9BACT</name>
<dbReference type="SMART" id="SM00448">
    <property type="entry name" value="REC"/>
    <property type="match status" value="1"/>
</dbReference>
<dbReference type="SUPFAM" id="SSF52172">
    <property type="entry name" value="CheY-like"/>
    <property type="match status" value="1"/>
</dbReference>
<keyword evidence="5" id="KW-1185">Reference proteome</keyword>
<organism evidence="4 5">
    <name type="scientific">Dyadobacter psychrotolerans</name>
    <dbReference type="NCBI Taxonomy" id="2541721"/>
    <lineage>
        <taxon>Bacteria</taxon>
        <taxon>Pseudomonadati</taxon>
        <taxon>Bacteroidota</taxon>
        <taxon>Cytophagia</taxon>
        <taxon>Cytophagales</taxon>
        <taxon>Spirosomataceae</taxon>
        <taxon>Dyadobacter</taxon>
    </lineage>
</organism>
<dbReference type="PANTHER" id="PTHR37299:SF1">
    <property type="entry name" value="STAGE 0 SPORULATION PROTEIN A HOMOLOG"/>
    <property type="match status" value="1"/>
</dbReference>
<dbReference type="GO" id="GO:0000156">
    <property type="term" value="F:phosphorelay response regulator activity"/>
    <property type="evidence" value="ECO:0007669"/>
    <property type="project" value="InterPro"/>
</dbReference>
<dbReference type="InterPro" id="IPR011006">
    <property type="entry name" value="CheY-like_superfamily"/>
</dbReference>
<dbReference type="Gene3D" id="2.40.50.1020">
    <property type="entry name" value="LytTr DNA-binding domain"/>
    <property type="match status" value="1"/>
</dbReference>